<dbReference type="SUPFAM" id="SSF53850">
    <property type="entry name" value="Periplasmic binding protein-like II"/>
    <property type="match status" value="1"/>
</dbReference>
<dbReference type="Pfam" id="PF00497">
    <property type="entry name" value="SBP_bac_3"/>
    <property type="match status" value="1"/>
</dbReference>
<dbReference type="AlphaFoldDB" id="A0A0K2Y6F7"/>
<evidence type="ECO:0000259" key="1">
    <source>
        <dbReference type="Pfam" id="PF00497"/>
    </source>
</evidence>
<feature type="domain" description="Solute-binding protein family 3/N-terminal" evidence="1">
    <location>
        <begin position="1"/>
        <end position="66"/>
    </location>
</feature>
<name>A0A0K2Y6F7_HELHE</name>
<dbReference type="Gene3D" id="3.40.190.10">
    <property type="entry name" value="Periplasmic binding protein-like II"/>
    <property type="match status" value="2"/>
</dbReference>
<evidence type="ECO:0000313" key="2">
    <source>
        <dbReference type="EMBL" id="CRI34751.1"/>
    </source>
</evidence>
<accession>A0A0K2Y6F7</accession>
<protein>
    <recommendedName>
        <fullName evidence="1">Solute-binding protein family 3/N-terminal domain-containing protein</fullName>
    </recommendedName>
</protein>
<dbReference type="Proteomes" id="UP000046090">
    <property type="component" value="Unassembled WGS sequence"/>
</dbReference>
<dbReference type="EMBL" id="CDMK01000002">
    <property type="protein sequence ID" value="CRI34751.1"/>
    <property type="molecule type" value="Genomic_DNA"/>
</dbReference>
<evidence type="ECO:0000313" key="3">
    <source>
        <dbReference type="Proteomes" id="UP000046090"/>
    </source>
</evidence>
<reference evidence="3" key="1">
    <citation type="submission" date="2014-12" db="EMBL/GenBank/DDBJ databases">
        <authorList>
            <person name="Smet A."/>
        </authorList>
    </citation>
    <scope>NUCLEOTIDE SEQUENCE [LARGE SCALE GENOMIC DNA]</scope>
</reference>
<proteinExistence type="predicted"/>
<dbReference type="InterPro" id="IPR001638">
    <property type="entry name" value="Solute-binding_3/MltF_N"/>
</dbReference>
<sequence>MAKEMGVKIVFYEMPSSIMLSKLRTEHVDLISNQLELSSHHRRIDFDESNPYTYFHTVIVGRTDESNI</sequence>
<keyword evidence="3" id="KW-1185">Reference proteome</keyword>
<gene>
    <name evidence="2" type="ORF">HHE01_05520</name>
</gene>
<organism evidence="2 3">
    <name type="scientific">Helicobacter heilmannii</name>
    <dbReference type="NCBI Taxonomy" id="35817"/>
    <lineage>
        <taxon>Bacteria</taxon>
        <taxon>Pseudomonadati</taxon>
        <taxon>Campylobacterota</taxon>
        <taxon>Epsilonproteobacteria</taxon>
        <taxon>Campylobacterales</taxon>
        <taxon>Helicobacteraceae</taxon>
        <taxon>Helicobacter</taxon>
    </lineage>
</organism>